<dbReference type="AlphaFoldDB" id="A0A382FJ57"/>
<gene>
    <name evidence="1" type="ORF">METZ01_LOCUS214865</name>
</gene>
<sequence>MLEGHFIDPADMYDRQQNKRVNDFVMVYCPKCHERVEFPIKHDKSDGSYFQAVNIPTEIALKMKWQDPIICEGCDAKLDLEAVYEKPQRVEIKVKLDCSEMPKGMDSWYDEHGRGYD</sequence>
<protein>
    <submittedName>
        <fullName evidence="1">Uncharacterized protein</fullName>
    </submittedName>
</protein>
<dbReference type="EMBL" id="UINC01049801">
    <property type="protein sequence ID" value="SVB62011.1"/>
    <property type="molecule type" value="Genomic_DNA"/>
</dbReference>
<accession>A0A382FJ57</accession>
<proteinExistence type="predicted"/>
<reference evidence="1" key="1">
    <citation type="submission" date="2018-05" db="EMBL/GenBank/DDBJ databases">
        <authorList>
            <person name="Lanie J.A."/>
            <person name="Ng W.-L."/>
            <person name="Kazmierczak K.M."/>
            <person name="Andrzejewski T.M."/>
            <person name="Davidsen T.M."/>
            <person name="Wayne K.J."/>
            <person name="Tettelin H."/>
            <person name="Glass J.I."/>
            <person name="Rusch D."/>
            <person name="Podicherti R."/>
            <person name="Tsui H.-C.T."/>
            <person name="Winkler M.E."/>
        </authorList>
    </citation>
    <scope>NUCLEOTIDE SEQUENCE</scope>
</reference>
<organism evidence="1">
    <name type="scientific">marine metagenome</name>
    <dbReference type="NCBI Taxonomy" id="408172"/>
    <lineage>
        <taxon>unclassified sequences</taxon>
        <taxon>metagenomes</taxon>
        <taxon>ecological metagenomes</taxon>
    </lineage>
</organism>
<name>A0A382FJ57_9ZZZZ</name>
<evidence type="ECO:0000313" key="1">
    <source>
        <dbReference type="EMBL" id="SVB62011.1"/>
    </source>
</evidence>